<dbReference type="STRING" id="1817863.A2Y62_12130"/>
<name>A0A1F5VDC9_9BACT</name>
<evidence type="ECO:0000313" key="3">
    <source>
        <dbReference type="EMBL" id="OGF61443.1"/>
    </source>
</evidence>
<dbReference type="Gene3D" id="2.70.40.10">
    <property type="match status" value="1"/>
</dbReference>
<proteinExistence type="predicted"/>
<gene>
    <name evidence="3" type="ORF">A2Y62_12130</name>
</gene>
<dbReference type="InterPro" id="IPR036157">
    <property type="entry name" value="dUTPase-like_sf"/>
</dbReference>
<dbReference type="GO" id="GO:0008829">
    <property type="term" value="F:dCTP deaminase activity"/>
    <property type="evidence" value="ECO:0007669"/>
    <property type="project" value="InterPro"/>
</dbReference>
<keyword evidence="2" id="KW-0546">Nucleotide metabolism</keyword>
<evidence type="ECO:0000256" key="1">
    <source>
        <dbReference type="ARBA" id="ARBA00022801"/>
    </source>
</evidence>
<dbReference type="EMBL" id="MFGW01000195">
    <property type="protein sequence ID" value="OGF61443.1"/>
    <property type="molecule type" value="Genomic_DNA"/>
</dbReference>
<comment type="caution">
    <text evidence="3">The sequence shown here is derived from an EMBL/GenBank/DDBJ whole genome shotgun (WGS) entry which is preliminary data.</text>
</comment>
<evidence type="ECO:0000313" key="4">
    <source>
        <dbReference type="Proteomes" id="UP000178943"/>
    </source>
</evidence>
<dbReference type="PANTHER" id="PTHR42680">
    <property type="entry name" value="DCTP DEAMINASE"/>
    <property type="match status" value="1"/>
</dbReference>
<dbReference type="InterPro" id="IPR033704">
    <property type="entry name" value="dUTPase_trimeric"/>
</dbReference>
<dbReference type="Pfam" id="PF22769">
    <property type="entry name" value="DCD"/>
    <property type="match status" value="1"/>
</dbReference>
<dbReference type="GO" id="GO:0006229">
    <property type="term" value="P:dUTP biosynthetic process"/>
    <property type="evidence" value="ECO:0007669"/>
    <property type="project" value="InterPro"/>
</dbReference>
<evidence type="ECO:0000256" key="2">
    <source>
        <dbReference type="ARBA" id="ARBA00023080"/>
    </source>
</evidence>
<dbReference type="SUPFAM" id="SSF51283">
    <property type="entry name" value="dUTPase-like"/>
    <property type="match status" value="1"/>
</dbReference>
<reference evidence="3 4" key="1">
    <citation type="journal article" date="2016" name="Nat. Commun.">
        <title>Thousands of microbial genomes shed light on interconnected biogeochemical processes in an aquifer system.</title>
        <authorList>
            <person name="Anantharaman K."/>
            <person name="Brown C.T."/>
            <person name="Hug L.A."/>
            <person name="Sharon I."/>
            <person name="Castelle C.J."/>
            <person name="Probst A.J."/>
            <person name="Thomas B.C."/>
            <person name="Singh A."/>
            <person name="Wilkins M.J."/>
            <person name="Karaoz U."/>
            <person name="Brodie E.L."/>
            <person name="Williams K.H."/>
            <person name="Hubbard S.S."/>
            <person name="Banfield J.F."/>
        </authorList>
    </citation>
    <scope>NUCLEOTIDE SEQUENCE [LARGE SCALE GENOMIC DNA]</scope>
</reference>
<dbReference type="Proteomes" id="UP000178943">
    <property type="component" value="Unassembled WGS sequence"/>
</dbReference>
<protein>
    <submittedName>
        <fullName evidence="3">dCTP deaminase</fullName>
    </submittedName>
</protein>
<dbReference type="PANTHER" id="PTHR42680:SF3">
    <property type="entry name" value="DCTP DEAMINASE"/>
    <property type="match status" value="1"/>
</dbReference>
<keyword evidence="1" id="KW-0378">Hydrolase</keyword>
<dbReference type="NCBIfam" id="TIGR02274">
    <property type="entry name" value="dCTP_deam"/>
    <property type="match status" value="1"/>
</dbReference>
<dbReference type="AlphaFoldDB" id="A0A1F5VDC9"/>
<dbReference type="GO" id="GO:0015949">
    <property type="term" value="P:nucleobase-containing small molecule interconversion"/>
    <property type="evidence" value="ECO:0007669"/>
    <property type="project" value="TreeGrafter"/>
</dbReference>
<organism evidence="3 4">
    <name type="scientific">Candidatus Fischerbacteria bacterium RBG_13_37_8</name>
    <dbReference type="NCBI Taxonomy" id="1817863"/>
    <lineage>
        <taxon>Bacteria</taxon>
        <taxon>Candidatus Fischeribacteriota</taxon>
    </lineage>
</organism>
<dbReference type="InterPro" id="IPR011962">
    <property type="entry name" value="dCTP_deaminase"/>
</dbReference>
<dbReference type="CDD" id="cd07557">
    <property type="entry name" value="trimeric_dUTPase"/>
    <property type="match status" value="1"/>
</dbReference>
<sequence length="182" mass="20705">MSIMSDKWISEMAELNRMIEPFERGLITNDVISFGLSSYGYDLRLSNNVIRYGEIAKIDPKEMSKIPLLETREEKIEVNGLENILGMSHEYFRIPRGVMGLCIGKSSYARMGILINITPLEPEWEGFITISIINCTKRAVVLYPGEGIAQVVFLKGDEECTVSYKDRKGKYQAQKKIEITKV</sequence>
<accession>A0A1F5VDC9</accession>